<dbReference type="Pfam" id="PF03061">
    <property type="entry name" value="4HBT"/>
    <property type="match status" value="1"/>
</dbReference>
<dbReference type="OrthoDB" id="506431at2759"/>
<organism evidence="2 3">
    <name type="scientific">Absidia repens</name>
    <dbReference type="NCBI Taxonomy" id="90262"/>
    <lineage>
        <taxon>Eukaryota</taxon>
        <taxon>Fungi</taxon>
        <taxon>Fungi incertae sedis</taxon>
        <taxon>Mucoromycota</taxon>
        <taxon>Mucoromycotina</taxon>
        <taxon>Mucoromycetes</taxon>
        <taxon>Mucorales</taxon>
        <taxon>Cunninghamellaceae</taxon>
        <taxon>Absidia</taxon>
    </lineage>
</organism>
<dbReference type="Gene3D" id="3.10.129.10">
    <property type="entry name" value="Hotdog Thioesterase"/>
    <property type="match status" value="1"/>
</dbReference>
<reference evidence="2 3" key="1">
    <citation type="submission" date="2016-07" db="EMBL/GenBank/DDBJ databases">
        <title>Pervasive Adenine N6-methylation of Active Genes in Fungi.</title>
        <authorList>
            <consortium name="DOE Joint Genome Institute"/>
            <person name="Mondo S.J."/>
            <person name="Dannebaum R.O."/>
            <person name="Kuo R.C."/>
            <person name="Labutti K."/>
            <person name="Haridas S."/>
            <person name="Kuo A."/>
            <person name="Salamov A."/>
            <person name="Ahrendt S.R."/>
            <person name="Lipzen A."/>
            <person name="Sullivan W."/>
            <person name="Andreopoulos W.B."/>
            <person name="Clum A."/>
            <person name="Lindquist E."/>
            <person name="Daum C."/>
            <person name="Ramamoorthy G.K."/>
            <person name="Gryganskyi A."/>
            <person name="Culley D."/>
            <person name="Magnuson J.K."/>
            <person name="James T.Y."/>
            <person name="O'Malley M.A."/>
            <person name="Stajich J.E."/>
            <person name="Spatafora J.W."/>
            <person name="Visel A."/>
            <person name="Grigoriev I.V."/>
        </authorList>
    </citation>
    <scope>NUCLEOTIDE SEQUENCE [LARGE SCALE GENOMIC DNA]</scope>
    <source>
        <strain evidence="2 3">NRRL 1336</strain>
    </source>
</reference>
<gene>
    <name evidence="2" type="ORF">BCR42DRAFT_333336</name>
</gene>
<evidence type="ECO:0000313" key="3">
    <source>
        <dbReference type="Proteomes" id="UP000193560"/>
    </source>
</evidence>
<keyword evidence="3" id="KW-1185">Reference proteome</keyword>
<dbReference type="Proteomes" id="UP000193560">
    <property type="component" value="Unassembled WGS sequence"/>
</dbReference>
<accession>A0A1X2I6Y2</accession>
<proteinExistence type="predicted"/>
<sequence>MNGDHVTVATEERDNLDVVKEARANKDLVEIEAYSHLQGNALLTNFTASTLRAKGKMVVPPVVFYNKSRTEVTIVVHLGTDLCGHDGIIHGGLLATLLDEALALVAMPSLPNHVGFTANLNIDYRRPVKSDQWLVMKGRLDRAEGRKAFVEAWIESLQGDVKFVEAKSLYISPKSPLARLI</sequence>
<evidence type="ECO:0000313" key="2">
    <source>
        <dbReference type="EMBL" id="ORZ10728.1"/>
    </source>
</evidence>
<comment type="caution">
    <text evidence="2">The sequence shown here is derived from an EMBL/GenBank/DDBJ whole genome shotgun (WGS) entry which is preliminary data.</text>
</comment>
<dbReference type="InterPro" id="IPR029069">
    <property type="entry name" value="HotDog_dom_sf"/>
</dbReference>
<dbReference type="CDD" id="cd03443">
    <property type="entry name" value="PaaI_thioesterase"/>
    <property type="match status" value="1"/>
</dbReference>
<name>A0A1X2I6Y2_9FUNG</name>
<dbReference type="EMBL" id="MCGE01000023">
    <property type="protein sequence ID" value="ORZ10728.1"/>
    <property type="molecule type" value="Genomic_DNA"/>
</dbReference>
<dbReference type="SUPFAM" id="SSF54637">
    <property type="entry name" value="Thioesterase/thiol ester dehydrase-isomerase"/>
    <property type="match status" value="1"/>
</dbReference>
<evidence type="ECO:0000259" key="1">
    <source>
        <dbReference type="Pfam" id="PF03061"/>
    </source>
</evidence>
<dbReference type="InterPro" id="IPR006683">
    <property type="entry name" value="Thioestr_dom"/>
</dbReference>
<dbReference type="PANTHER" id="PTHR47260:SF1">
    <property type="entry name" value="UPF0644 PROTEIN PB2B4.06"/>
    <property type="match status" value="1"/>
</dbReference>
<feature type="domain" description="Thioesterase" evidence="1">
    <location>
        <begin position="87"/>
        <end position="159"/>
    </location>
</feature>
<dbReference type="AlphaFoldDB" id="A0A1X2I6Y2"/>
<protein>
    <submittedName>
        <fullName evidence="2">HotDog domain-containing protein</fullName>
    </submittedName>
</protein>
<dbReference type="InterPro" id="IPR052061">
    <property type="entry name" value="PTE-AB_protein"/>
</dbReference>
<dbReference type="STRING" id="90262.A0A1X2I6Y2"/>
<dbReference type="PANTHER" id="PTHR47260">
    <property type="entry name" value="UPF0644 PROTEIN PB2B4.06"/>
    <property type="match status" value="1"/>
</dbReference>